<dbReference type="Pfam" id="PF00994">
    <property type="entry name" value="MoCF_biosynth"/>
    <property type="match status" value="1"/>
</dbReference>
<comment type="catalytic activity">
    <reaction evidence="6">
        <text>adenylyl-molybdopterin + molybdate = Mo-molybdopterin + AMP + H(+)</text>
        <dbReference type="Rhea" id="RHEA:35047"/>
        <dbReference type="ChEBI" id="CHEBI:15378"/>
        <dbReference type="ChEBI" id="CHEBI:36264"/>
        <dbReference type="ChEBI" id="CHEBI:62727"/>
        <dbReference type="ChEBI" id="CHEBI:71302"/>
        <dbReference type="ChEBI" id="CHEBI:456215"/>
        <dbReference type="EC" id="2.10.1.1"/>
    </reaction>
</comment>
<evidence type="ECO:0000256" key="5">
    <source>
        <dbReference type="ARBA" id="ARBA00023150"/>
    </source>
</evidence>
<dbReference type="Gene3D" id="3.40.980.10">
    <property type="entry name" value="MoaB/Mog-like domain"/>
    <property type="match status" value="1"/>
</dbReference>
<evidence type="ECO:0000256" key="2">
    <source>
        <dbReference type="ARBA" id="ARBA00005046"/>
    </source>
</evidence>
<keyword evidence="10" id="KW-1185">Reference proteome</keyword>
<evidence type="ECO:0000313" key="9">
    <source>
        <dbReference type="EMBL" id="TNU73395.1"/>
    </source>
</evidence>
<dbReference type="Gene3D" id="2.40.340.10">
    <property type="entry name" value="MoeA, C-terminal, domain IV"/>
    <property type="match status" value="1"/>
</dbReference>
<evidence type="ECO:0000259" key="8">
    <source>
        <dbReference type="SMART" id="SM00852"/>
    </source>
</evidence>
<comment type="caution">
    <text evidence="9">The sequence shown here is derived from an EMBL/GenBank/DDBJ whole genome shotgun (WGS) entry which is preliminary data.</text>
</comment>
<keyword evidence="5 7" id="KW-0501">Molybdenum cofactor biosynthesis</keyword>
<dbReference type="InterPro" id="IPR005110">
    <property type="entry name" value="MoeA_linker/N"/>
</dbReference>
<dbReference type="Pfam" id="PF03454">
    <property type="entry name" value="MoeA_C"/>
    <property type="match status" value="1"/>
</dbReference>
<dbReference type="GO" id="GO:0061599">
    <property type="term" value="F:molybdopterin molybdotransferase activity"/>
    <property type="evidence" value="ECO:0007669"/>
    <property type="project" value="UniProtKB-UniRule"/>
</dbReference>
<keyword evidence="7" id="KW-0479">Metal-binding</keyword>
<reference evidence="9 10" key="1">
    <citation type="submission" date="2019-06" db="EMBL/GenBank/DDBJ databases">
        <title>Draft genome sequence of Miniimonas arenae KCTC 19750T isolated from sea sand.</title>
        <authorList>
            <person name="Park S.-J."/>
        </authorList>
    </citation>
    <scope>NUCLEOTIDE SEQUENCE [LARGE SCALE GENOMIC DNA]</scope>
    <source>
        <strain evidence="9 10">KCTC 19750</strain>
    </source>
</reference>
<evidence type="ECO:0000256" key="7">
    <source>
        <dbReference type="RuleBase" id="RU365090"/>
    </source>
</evidence>
<proteinExistence type="inferred from homology"/>
<dbReference type="Gene3D" id="2.170.190.11">
    <property type="entry name" value="Molybdopterin biosynthesis moea protein, domain 3"/>
    <property type="match status" value="1"/>
</dbReference>
<comment type="pathway">
    <text evidence="2 7">Cofactor biosynthesis; molybdopterin biosynthesis.</text>
</comment>
<comment type="function">
    <text evidence="1 7">Catalyzes the insertion of molybdate into adenylated molybdopterin with the concomitant release of AMP.</text>
</comment>
<dbReference type="InterPro" id="IPR036688">
    <property type="entry name" value="MoeA_C_domain_IV_sf"/>
</dbReference>
<keyword evidence="7 9" id="KW-0808">Transferase</keyword>
<dbReference type="InterPro" id="IPR005111">
    <property type="entry name" value="MoeA_C_domain_IV"/>
</dbReference>
<dbReference type="EMBL" id="VENP01000048">
    <property type="protein sequence ID" value="TNU73395.1"/>
    <property type="molecule type" value="Genomic_DNA"/>
</dbReference>
<dbReference type="GO" id="GO:0006777">
    <property type="term" value="P:Mo-molybdopterin cofactor biosynthetic process"/>
    <property type="evidence" value="ECO:0007669"/>
    <property type="project" value="UniProtKB-UniRule"/>
</dbReference>
<evidence type="ECO:0000256" key="3">
    <source>
        <dbReference type="ARBA" id="ARBA00010763"/>
    </source>
</evidence>
<keyword evidence="7" id="KW-0460">Magnesium</keyword>
<dbReference type="Pfam" id="PF03453">
    <property type="entry name" value="MoeA_N"/>
    <property type="match status" value="1"/>
</dbReference>
<dbReference type="AlphaFoldDB" id="A0A5C5BBN8"/>
<name>A0A5C5BBN8_9MICO</name>
<evidence type="ECO:0000256" key="6">
    <source>
        <dbReference type="ARBA" id="ARBA00047317"/>
    </source>
</evidence>
<keyword evidence="4 7" id="KW-0500">Molybdenum</keyword>
<dbReference type="SMART" id="SM00852">
    <property type="entry name" value="MoCF_biosynth"/>
    <property type="match status" value="1"/>
</dbReference>
<dbReference type="SUPFAM" id="SSF63882">
    <property type="entry name" value="MoeA N-terminal region -like"/>
    <property type="match status" value="1"/>
</dbReference>
<protein>
    <recommendedName>
        <fullName evidence="7">Molybdopterin molybdenumtransferase</fullName>
        <ecNumber evidence="7">2.10.1.1</ecNumber>
    </recommendedName>
</protein>
<sequence>MHAPHAPAGHDADRPGLVPVADHLAHVLSRTGLVRELEVDVLDAPGRRLARDVSAAIAVPPWDNSAMDGYAVHHADVADASPEHPVTLRIVADLPAGSALDPALGPGEAARIMTGAPLPSASDAVVQLEHTDRTDPVAPLADTVTVLRAPTPGMHVRRAGEDRRPGDLLVPAGTLVTGPVLAALVSAGVTRVWLRERPRVTVISTGDELAAPGAPLRRGAIPDSNSLLLAQLVREAGGELQGVRRVRDDAAEVRARVLGATAQCGARPHVIVLTGGVSQGAFDPVKQAFAGSDRVRFVSVAMQPGKPQAFGRFGEPPDHGLGDPAGPERDGALVFGLPGNPVSAWVSFHVFVRPALLTMAGAPDHVVTPPRLRAVVETGWRTPGGRDQYLPARIRPAGPGDPGEAGGLLVSPAAALGSRSNLVASLALANGYAIVPTADQAARGGAPVAPGDVVDVVLTSLEPARA</sequence>
<dbReference type="RefSeq" id="WP_139987344.1">
    <property type="nucleotide sequence ID" value="NZ_VENP01000048.1"/>
</dbReference>
<dbReference type="SUPFAM" id="SSF63867">
    <property type="entry name" value="MoeA C-terminal domain-like"/>
    <property type="match status" value="1"/>
</dbReference>
<evidence type="ECO:0000256" key="4">
    <source>
        <dbReference type="ARBA" id="ARBA00022505"/>
    </source>
</evidence>
<dbReference type="Gene3D" id="3.90.105.10">
    <property type="entry name" value="Molybdopterin biosynthesis moea protein, domain 2"/>
    <property type="match status" value="1"/>
</dbReference>
<accession>A0A5C5BBN8</accession>
<dbReference type="EC" id="2.10.1.1" evidence="7"/>
<dbReference type="NCBIfam" id="NF045515">
    <property type="entry name" value="Glp_gephyrin"/>
    <property type="match status" value="1"/>
</dbReference>
<dbReference type="CDD" id="cd00887">
    <property type="entry name" value="MoeA"/>
    <property type="match status" value="1"/>
</dbReference>
<dbReference type="InterPro" id="IPR001453">
    <property type="entry name" value="MoaB/Mog_dom"/>
</dbReference>
<dbReference type="PANTHER" id="PTHR10192:SF5">
    <property type="entry name" value="GEPHYRIN"/>
    <property type="match status" value="1"/>
</dbReference>
<dbReference type="InterPro" id="IPR036135">
    <property type="entry name" value="MoeA_linker/N_sf"/>
</dbReference>
<dbReference type="Proteomes" id="UP000313849">
    <property type="component" value="Unassembled WGS sequence"/>
</dbReference>
<dbReference type="InterPro" id="IPR038987">
    <property type="entry name" value="MoeA-like"/>
</dbReference>
<dbReference type="GO" id="GO:0005829">
    <property type="term" value="C:cytosol"/>
    <property type="evidence" value="ECO:0007669"/>
    <property type="project" value="TreeGrafter"/>
</dbReference>
<evidence type="ECO:0000313" key="10">
    <source>
        <dbReference type="Proteomes" id="UP000313849"/>
    </source>
</evidence>
<feature type="domain" description="MoaB/Mog" evidence="8">
    <location>
        <begin position="201"/>
        <end position="358"/>
    </location>
</feature>
<comment type="cofactor">
    <cofactor evidence="7">
        <name>Mg(2+)</name>
        <dbReference type="ChEBI" id="CHEBI:18420"/>
    </cofactor>
</comment>
<evidence type="ECO:0000256" key="1">
    <source>
        <dbReference type="ARBA" id="ARBA00002901"/>
    </source>
</evidence>
<organism evidence="9 10">
    <name type="scientific">Miniimonas arenae</name>
    <dbReference type="NCBI Taxonomy" id="676201"/>
    <lineage>
        <taxon>Bacteria</taxon>
        <taxon>Bacillati</taxon>
        <taxon>Actinomycetota</taxon>
        <taxon>Actinomycetes</taxon>
        <taxon>Micrococcales</taxon>
        <taxon>Beutenbergiaceae</taxon>
        <taxon>Miniimonas</taxon>
    </lineage>
</organism>
<dbReference type="GO" id="GO:0046872">
    <property type="term" value="F:metal ion binding"/>
    <property type="evidence" value="ECO:0007669"/>
    <property type="project" value="UniProtKB-UniRule"/>
</dbReference>
<dbReference type="InterPro" id="IPR036425">
    <property type="entry name" value="MoaB/Mog-like_dom_sf"/>
</dbReference>
<dbReference type="OrthoDB" id="9804758at2"/>
<dbReference type="UniPathway" id="UPA00344"/>
<comment type="similarity">
    <text evidence="3 7">Belongs to the MoeA family.</text>
</comment>
<gene>
    <name evidence="9" type="ORF">FH969_11665</name>
</gene>
<dbReference type="PANTHER" id="PTHR10192">
    <property type="entry name" value="MOLYBDOPTERIN BIOSYNTHESIS PROTEIN"/>
    <property type="match status" value="1"/>
</dbReference>
<dbReference type="SUPFAM" id="SSF53218">
    <property type="entry name" value="Molybdenum cofactor biosynthesis proteins"/>
    <property type="match status" value="1"/>
</dbReference>